<dbReference type="SUPFAM" id="SSF81383">
    <property type="entry name" value="F-box domain"/>
    <property type="match status" value="1"/>
</dbReference>
<organism evidence="2 3">
    <name type="scientific">Mycena pura</name>
    <dbReference type="NCBI Taxonomy" id="153505"/>
    <lineage>
        <taxon>Eukaryota</taxon>
        <taxon>Fungi</taxon>
        <taxon>Dikarya</taxon>
        <taxon>Basidiomycota</taxon>
        <taxon>Agaricomycotina</taxon>
        <taxon>Agaricomycetes</taxon>
        <taxon>Agaricomycetidae</taxon>
        <taxon>Agaricales</taxon>
        <taxon>Marasmiineae</taxon>
        <taxon>Mycenaceae</taxon>
        <taxon>Mycena</taxon>
    </lineage>
</organism>
<sequence length="434" mass="48886">MGTQQSPVPALALPNELTTHIFLHCLPPHGRVRPDPKTAPLLVAQVCRHWRAVALSFPGLWASIVLDFHNSMVEPERIAFAGLWLSRASRSPLSITINAPLYGSRLPAGIWSLIKSLSAQWGRLELTIPAHDFLELCEVAGPFPHLQVVAINSTRYGKFRNEHAEFRAPFLHAPKLQVLCLSDAFIDCFEREPGERSQSTLAVMFPIHRSATEIFRMFKKFPNLHHLIVTTTCYIDDLPPQLSAPCPLLRSLVLHNCASVLKYLTVPTLENLEIITLTLLGLEYLKDDIELECALRAAPSVVSLRLLDSTSQSACIVLHRLDILPHLKNIHVRGWSADNVDTWDMFLGLVQARPALLVADFCEMTGRVPLPTAQQIAVFEAAVGRGMRITLKRNHNERWQWPDGPEEDMDETFWPGFRICGSLPYVWNYYPPIL</sequence>
<feature type="domain" description="F-box" evidence="1">
    <location>
        <begin position="12"/>
        <end position="66"/>
    </location>
</feature>
<dbReference type="AlphaFoldDB" id="A0AAD6V1A3"/>
<dbReference type="InterPro" id="IPR036047">
    <property type="entry name" value="F-box-like_dom_sf"/>
</dbReference>
<dbReference type="InterPro" id="IPR001810">
    <property type="entry name" value="F-box_dom"/>
</dbReference>
<dbReference type="EMBL" id="JARJCW010000067">
    <property type="protein sequence ID" value="KAJ7199624.1"/>
    <property type="molecule type" value="Genomic_DNA"/>
</dbReference>
<comment type="caution">
    <text evidence="2">The sequence shown here is derived from an EMBL/GenBank/DDBJ whole genome shotgun (WGS) entry which is preliminary data.</text>
</comment>
<evidence type="ECO:0000313" key="3">
    <source>
        <dbReference type="Proteomes" id="UP001219525"/>
    </source>
</evidence>
<dbReference type="SUPFAM" id="SSF52047">
    <property type="entry name" value="RNI-like"/>
    <property type="match status" value="1"/>
</dbReference>
<gene>
    <name evidence="2" type="ORF">GGX14DRAFT_661515</name>
</gene>
<dbReference type="Pfam" id="PF12937">
    <property type="entry name" value="F-box-like"/>
    <property type="match status" value="1"/>
</dbReference>
<name>A0AAD6V1A3_9AGAR</name>
<protein>
    <recommendedName>
        <fullName evidence="1">F-box domain-containing protein</fullName>
    </recommendedName>
</protein>
<dbReference type="Gene3D" id="3.80.10.10">
    <property type="entry name" value="Ribonuclease Inhibitor"/>
    <property type="match status" value="1"/>
</dbReference>
<proteinExistence type="predicted"/>
<evidence type="ECO:0000259" key="1">
    <source>
        <dbReference type="Pfam" id="PF12937"/>
    </source>
</evidence>
<dbReference type="InterPro" id="IPR032675">
    <property type="entry name" value="LRR_dom_sf"/>
</dbReference>
<evidence type="ECO:0000313" key="2">
    <source>
        <dbReference type="EMBL" id="KAJ7199624.1"/>
    </source>
</evidence>
<accession>A0AAD6V1A3</accession>
<reference evidence="2" key="1">
    <citation type="submission" date="2023-03" db="EMBL/GenBank/DDBJ databases">
        <title>Massive genome expansion in bonnet fungi (Mycena s.s.) driven by repeated elements and novel gene families across ecological guilds.</title>
        <authorList>
            <consortium name="Lawrence Berkeley National Laboratory"/>
            <person name="Harder C.B."/>
            <person name="Miyauchi S."/>
            <person name="Viragh M."/>
            <person name="Kuo A."/>
            <person name="Thoen E."/>
            <person name="Andreopoulos B."/>
            <person name="Lu D."/>
            <person name="Skrede I."/>
            <person name="Drula E."/>
            <person name="Henrissat B."/>
            <person name="Morin E."/>
            <person name="Kohler A."/>
            <person name="Barry K."/>
            <person name="LaButti K."/>
            <person name="Morin E."/>
            <person name="Salamov A."/>
            <person name="Lipzen A."/>
            <person name="Mereny Z."/>
            <person name="Hegedus B."/>
            <person name="Baldrian P."/>
            <person name="Stursova M."/>
            <person name="Weitz H."/>
            <person name="Taylor A."/>
            <person name="Grigoriev I.V."/>
            <person name="Nagy L.G."/>
            <person name="Martin F."/>
            <person name="Kauserud H."/>
        </authorList>
    </citation>
    <scope>NUCLEOTIDE SEQUENCE</scope>
    <source>
        <strain evidence="2">9144</strain>
    </source>
</reference>
<keyword evidence="3" id="KW-1185">Reference proteome</keyword>
<dbReference type="Proteomes" id="UP001219525">
    <property type="component" value="Unassembled WGS sequence"/>
</dbReference>
<dbReference type="Gene3D" id="1.20.1280.50">
    <property type="match status" value="1"/>
</dbReference>